<keyword evidence="3" id="KW-1185">Reference proteome</keyword>
<organism evidence="2 3">
    <name type="scientific">Coniosporium apollinis (strain CBS 100218)</name>
    <name type="common">Rock-inhabiting black yeast</name>
    <dbReference type="NCBI Taxonomy" id="1168221"/>
    <lineage>
        <taxon>Eukaryota</taxon>
        <taxon>Fungi</taxon>
        <taxon>Dikarya</taxon>
        <taxon>Ascomycota</taxon>
        <taxon>Pezizomycotina</taxon>
        <taxon>Dothideomycetes</taxon>
        <taxon>Dothideomycetes incertae sedis</taxon>
        <taxon>Coniosporium</taxon>
    </lineage>
</organism>
<name>R7Z138_CONA1</name>
<reference evidence="3" key="1">
    <citation type="submission" date="2012-06" db="EMBL/GenBank/DDBJ databases">
        <title>The genome sequence of Coniosporium apollinis CBS 100218.</title>
        <authorList>
            <consortium name="The Broad Institute Genome Sequencing Platform"/>
            <person name="Cuomo C."/>
            <person name="Gorbushina A."/>
            <person name="Noack S."/>
            <person name="Walker B."/>
            <person name="Young S.K."/>
            <person name="Zeng Q."/>
            <person name="Gargeya S."/>
            <person name="Fitzgerald M."/>
            <person name="Haas B."/>
            <person name="Abouelleil A."/>
            <person name="Alvarado L."/>
            <person name="Arachchi H.M."/>
            <person name="Berlin A.M."/>
            <person name="Chapman S.B."/>
            <person name="Goldberg J."/>
            <person name="Griggs A."/>
            <person name="Gujja S."/>
            <person name="Hansen M."/>
            <person name="Howarth C."/>
            <person name="Imamovic A."/>
            <person name="Larimer J."/>
            <person name="McCowan C."/>
            <person name="Montmayeur A."/>
            <person name="Murphy C."/>
            <person name="Neiman D."/>
            <person name="Pearson M."/>
            <person name="Priest M."/>
            <person name="Roberts A."/>
            <person name="Saif S."/>
            <person name="Shea T."/>
            <person name="Sisk P."/>
            <person name="Sykes S."/>
            <person name="Wortman J."/>
            <person name="Nusbaum C."/>
            <person name="Birren B."/>
        </authorList>
    </citation>
    <scope>NUCLEOTIDE SEQUENCE [LARGE SCALE GENOMIC DNA]</scope>
    <source>
        <strain evidence="3">CBS 100218</strain>
    </source>
</reference>
<sequence>MGQSDATNVFAQSTLACEHSAMSLEAPEPAMPAPGFLHQAPVMQLYAPSPVFAGPVMLPTAPGQVAPTQKLQQQVCYALPYSTTPSIGLQPGQQYFEQLSVQLSTSYGGAHHAQSPYSSSYPMNNAVNNAPAWHFYSTYGAPVYGSPYAPTHDLPPAYTVHPPTPIHDMSNHPSPHAGPPCTSTARPQPQSQYQNQNQNRSRSPYMHSPYIERGRPRVDSKDDKQQPAPPHPPPTGYGRSFADTQHASLRGTAQQAPSPLLTRNNAPSPRLPPSPFPTHSAAPSLHPPLSATTQAPPPPYPAHSIPPSPRSYMLPAHLQPIKDGRCVPPPIPRPHEVPEPVWELWMGVALNQFMNEQPETAYQQAVRQIRSQVKWEEWKKWEMYKEERLGPRQNAQLQRRDTRVRTGGQDQARSMTMAMSDADGKVEMFHKASFPDMAVLAAEEERTVKKSKMQQQSPVAP</sequence>
<gene>
    <name evidence="2" type="ORF">W97_07374</name>
</gene>
<dbReference type="OrthoDB" id="10491370at2759"/>
<evidence type="ECO:0000313" key="3">
    <source>
        <dbReference type="Proteomes" id="UP000016924"/>
    </source>
</evidence>
<proteinExistence type="predicted"/>
<dbReference type="Proteomes" id="UP000016924">
    <property type="component" value="Unassembled WGS sequence"/>
</dbReference>
<dbReference type="RefSeq" id="XP_007783194.1">
    <property type="nucleotide sequence ID" value="XM_007785004.1"/>
</dbReference>
<feature type="compositionally biased region" description="Basic and acidic residues" evidence="1">
    <location>
        <begin position="210"/>
        <end position="225"/>
    </location>
</feature>
<dbReference type="EMBL" id="JH767591">
    <property type="protein sequence ID" value="EON67877.1"/>
    <property type="molecule type" value="Genomic_DNA"/>
</dbReference>
<dbReference type="HOGENOM" id="CLU_593140_0_0_1"/>
<feature type="region of interest" description="Disordered" evidence="1">
    <location>
        <begin position="392"/>
        <end position="415"/>
    </location>
</feature>
<dbReference type="GeneID" id="19904685"/>
<protein>
    <submittedName>
        <fullName evidence="2">Uncharacterized protein</fullName>
    </submittedName>
</protein>
<accession>R7Z138</accession>
<feature type="compositionally biased region" description="Polar residues" evidence="1">
    <location>
        <begin position="242"/>
        <end position="266"/>
    </location>
</feature>
<feature type="compositionally biased region" description="Low complexity" evidence="1">
    <location>
        <begin position="186"/>
        <end position="205"/>
    </location>
</feature>
<dbReference type="AlphaFoldDB" id="R7Z138"/>
<evidence type="ECO:0000313" key="2">
    <source>
        <dbReference type="EMBL" id="EON67877.1"/>
    </source>
</evidence>
<feature type="compositionally biased region" description="Pro residues" evidence="1">
    <location>
        <begin position="295"/>
        <end position="309"/>
    </location>
</feature>
<feature type="region of interest" description="Disordered" evidence="1">
    <location>
        <begin position="155"/>
        <end position="312"/>
    </location>
</feature>
<evidence type="ECO:0000256" key="1">
    <source>
        <dbReference type="SAM" id="MobiDB-lite"/>
    </source>
</evidence>